<accession>A0A7K0ETB2</accession>
<dbReference type="InterPro" id="IPR005135">
    <property type="entry name" value="Endo/exonuclease/phosphatase"/>
</dbReference>
<dbReference type="OrthoDB" id="5500612at2"/>
<evidence type="ECO:0000313" key="2">
    <source>
        <dbReference type="EMBL" id="MRS65054.1"/>
    </source>
</evidence>
<dbReference type="NCBIfam" id="TIGR04183">
    <property type="entry name" value="Por_Secre_tail"/>
    <property type="match status" value="1"/>
</dbReference>
<dbReference type="GO" id="GO:0003824">
    <property type="term" value="F:catalytic activity"/>
    <property type="evidence" value="ECO:0007669"/>
    <property type="project" value="InterPro"/>
</dbReference>
<dbReference type="Pfam" id="PF00942">
    <property type="entry name" value="CBM_3"/>
    <property type="match status" value="2"/>
</dbReference>
<gene>
    <name evidence="2" type="ORF">GJJ30_27395</name>
</gene>
<reference evidence="2 3" key="1">
    <citation type="journal article" date="2018" name="Antonie Van Leeuwenhoek">
        <title>Larkinella terrae sp. nov., isolated from soil on Jeju Island, South Korea.</title>
        <authorList>
            <person name="Ten L.N."/>
            <person name="Jeon J."/>
            <person name="Park S.J."/>
            <person name="Park S."/>
            <person name="Lee S.Y."/>
            <person name="Kim M.K."/>
            <person name="Jung H.Y."/>
        </authorList>
    </citation>
    <scope>NUCLEOTIDE SEQUENCE [LARGE SCALE GENOMIC DNA]</scope>
    <source>
        <strain evidence="2 3">KCTC 52001</strain>
    </source>
</reference>
<comment type="caution">
    <text evidence="2">The sequence shown here is derived from an EMBL/GenBank/DDBJ whole genome shotgun (WGS) entry which is preliminary data.</text>
</comment>
<dbReference type="InterPro" id="IPR036966">
    <property type="entry name" value="CBM3_sf"/>
</dbReference>
<dbReference type="InterPro" id="IPR008965">
    <property type="entry name" value="CBM2/CBM3_carb-bd_dom_sf"/>
</dbReference>
<keyword evidence="3" id="KW-1185">Reference proteome</keyword>
<dbReference type="Proteomes" id="UP000441754">
    <property type="component" value="Unassembled WGS sequence"/>
</dbReference>
<dbReference type="InterPro" id="IPR001956">
    <property type="entry name" value="CBM3"/>
</dbReference>
<feature type="domain" description="CBM3" evidence="1">
    <location>
        <begin position="1039"/>
        <end position="1191"/>
    </location>
</feature>
<dbReference type="SUPFAM" id="SSF56219">
    <property type="entry name" value="DNase I-like"/>
    <property type="match status" value="1"/>
</dbReference>
<feature type="domain" description="CBM3" evidence="1">
    <location>
        <begin position="882"/>
        <end position="1035"/>
    </location>
</feature>
<dbReference type="Pfam" id="PF18942">
    <property type="entry name" value="DUF5689"/>
    <property type="match status" value="1"/>
</dbReference>
<dbReference type="GO" id="GO:0005975">
    <property type="term" value="P:carbohydrate metabolic process"/>
    <property type="evidence" value="ECO:0007669"/>
    <property type="project" value="InterPro"/>
</dbReference>
<dbReference type="PROSITE" id="PS51172">
    <property type="entry name" value="CBM3"/>
    <property type="match status" value="2"/>
</dbReference>
<dbReference type="EMBL" id="WJXZ01000014">
    <property type="protein sequence ID" value="MRS65054.1"/>
    <property type="molecule type" value="Genomic_DNA"/>
</dbReference>
<dbReference type="SUPFAM" id="SSF49384">
    <property type="entry name" value="Carbohydrate-binding domain"/>
    <property type="match status" value="2"/>
</dbReference>
<proteinExistence type="predicted"/>
<sequence>MADRFVLNKSCVMHHPTLPHFIKGLFLLGLLVGALVTRVLAQVSFTAGNLTRTENLDALPASGSPVFVQNSTIPGLYAERTGTGNTIVAGTGSSNAGALNSFGIGSDRALGSVGSGNAAAGNFTYGYRLKNETGSVITSLAISYNGEQWRNSAVAEPQVVPFSYLISTSAIETTNPAGGAVPTGYVAVSALDFSNTVSGGTTGAIDGNANRQAKSFTIAGLSIVPGSEIMLRWYDPDHTGADHGLAIDDLSITATIEGGMPNPVLSVNPTVLNGFTTSEGTPSVPKSYTISGSNLSADVLITAASGFEIGTGNTYTTSLTLPLSNSSLAATSINVRLIGAPQGTPSGVITNASGSTSADVTVSGTVFDPNTIASIAVARSQPVNTQIASLPGGKIAGRVTVSNQFNDVAYIQDATGGIAVFSSAFRSSVQIGDSVQITGGTLGVFNNNKQVTGTVTFTNFGNKGPLAPKVVTTTQLPDYEGQLVTVNSAVIRPNTVVASPNPVFVLTPDANFLLNDGSGTQEIRVNRGTNIPGNTNPAGPAGITGVVARFNTITQLLPRFTQDIPGSSPYAPAGGNIDRNKTLDVAAWNIEWLGSTSNGPTNEALQVTNAISVLNSLQSDIIVLEEISSDNALPSLLAGMPGYQGNCSPFVSNNPGHEIPANPATPGPTLPANTQRVCILYKSDVATLVSQKPLMERVENLAGYPTATDNFWASGRYPYLWKFNVTVAGVTKPINVIGLHTKANEGAPNSQLAYNRRKYDVQVLYDTLKAQYPNDLLLLAGDFNDDLDRTVADVATTETTYKPFTDDAASFTGITKTLSDNGFRTYLTEDNVIDHIMVSNELAPAYINGSAGVGTPYLTINDYGNTTSDHVPVLARFDLSQLALLKVQYQNGDNGQPTNNQIKPYLKLVNEGTMAVPYSELTVRYWFTAENYAGINTFIDYAQLGNNKVKMNYVRQDSPALVGANGYVEYGFDASAGNLAAGGNSGPIQTRFANKDWADLSETNDHSYQANGNFALTDRITIYRNGKLIWGVEPQTTASVVKLKVFSENKNGNPNSNSISTYLKVNNEGNVPLAYGDLAVRYWFTPEGTASLNYWIDYAKLGNSNLTGQFVPVNPVRTGAETYLELKVKPAAGTLYPLSNTGNVQYRIAKSNWSNFNETNDYSYKGAAQFSENEHITVYYQGNLIYGTEPTVASGARLSTAENGENFRIQVLPNPVSDVFEVEFLAPAGEAVHLQLTDLHGRAVLQHSIPATGQLQRQSMNIRTQAAGVYFLRAAAGPETRLIKVLKP</sequence>
<evidence type="ECO:0000313" key="3">
    <source>
        <dbReference type="Proteomes" id="UP000441754"/>
    </source>
</evidence>
<dbReference type="Gene3D" id="3.60.10.10">
    <property type="entry name" value="Endonuclease/exonuclease/phosphatase"/>
    <property type="match status" value="1"/>
</dbReference>
<organism evidence="2 3">
    <name type="scientific">Larkinella terrae</name>
    <dbReference type="NCBI Taxonomy" id="2025311"/>
    <lineage>
        <taxon>Bacteria</taxon>
        <taxon>Pseudomonadati</taxon>
        <taxon>Bacteroidota</taxon>
        <taxon>Cytophagia</taxon>
        <taxon>Cytophagales</taxon>
        <taxon>Spirosomataceae</taxon>
        <taxon>Larkinella</taxon>
    </lineage>
</organism>
<dbReference type="InterPro" id="IPR043744">
    <property type="entry name" value="DUF5689"/>
</dbReference>
<dbReference type="InterPro" id="IPR036691">
    <property type="entry name" value="Endo/exonu/phosph_ase_sf"/>
</dbReference>
<dbReference type="Pfam" id="PF18962">
    <property type="entry name" value="Por_Secre_tail"/>
    <property type="match status" value="1"/>
</dbReference>
<evidence type="ECO:0000259" key="1">
    <source>
        <dbReference type="PROSITE" id="PS51172"/>
    </source>
</evidence>
<dbReference type="SMART" id="SM01067">
    <property type="entry name" value="CBM_3"/>
    <property type="match status" value="2"/>
</dbReference>
<dbReference type="Pfam" id="PF03372">
    <property type="entry name" value="Exo_endo_phos"/>
    <property type="match status" value="1"/>
</dbReference>
<dbReference type="GO" id="GO:0030248">
    <property type="term" value="F:cellulose binding"/>
    <property type="evidence" value="ECO:0007669"/>
    <property type="project" value="InterPro"/>
</dbReference>
<dbReference type="InterPro" id="IPR026444">
    <property type="entry name" value="Secre_tail"/>
</dbReference>
<name>A0A7K0ETB2_9BACT</name>
<protein>
    <submittedName>
        <fullName evidence="2">T9SS type A sorting domain-containing protein</fullName>
    </submittedName>
</protein>
<dbReference type="Gene3D" id="2.60.40.710">
    <property type="entry name" value="Endoglucanase-like"/>
    <property type="match status" value="2"/>
</dbReference>